<dbReference type="InParanoid" id="A0A3G9JY37"/>
<proteinExistence type="predicted"/>
<organism evidence="1 2">
    <name type="scientific">Intestinibaculum porci</name>
    <dbReference type="NCBI Taxonomy" id="2487118"/>
    <lineage>
        <taxon>Bacteria</taxon>
        <taxon>Bacillati</taxon>
        <taxon>Bacillota</taxon>
        <taxon>Erysipelotrichia</taxon>
        <taxon>Erysipelotrichales</taxon>
        <taxon>Erysipelotrichaceae</taxon>
        <taxon>Intestinibaculum</taxon>
    </lineage>
</organism>
<gene>
    <name evidence="1" type="ORF">SG0102_28430</name>
</gene>
<dbReference type="AlphaFoldDB" id="A0A3G9JY37"/>
<name>A0A3G9JY37_9FIRM</name>
<evidence type="ECO:0008006" key="3">
    <source>
        <dbReference type="Google" id="ProtNLM"/>
    </source>
</evidence>
<dbReference type="KEGG" id="ebm:SG0102_28430"/>
<dbReference type="EMBL" id="AP019309">
    <property type="protein sequence ID" value="BBH27909.1"/>
    <property type="molecule type" value="Genomic_DNA"/>
</dbReference>
<evidence type="ECO:0000313" key="1">
    <source>
        <dbReference type="EMBL" id="BBH27909.1"/>
    </source>
</evidence>
<dbReference type="OrthoDB" id="9797132at2"/>
<keyword evidence="2" id="KW-1185">Reference proteome</keyword>
<dbReference type="Proteomes" id="UP000268059">
    <property type="component" value="Chromosome"/>
</dbReference>
<reference evidence="1 2" key="1">
    <citation type="submission" date="2018-11" db="EMBL/GenBank/DDBJ databases">
        <title>Novel Erysipelotrichaceae bacterium isolated from small intestine of a swine.</title>
        <authorList>
            <person name="Kim J.S."/>
            <person name="Choe H."/>
            <person name="Lee Y.R."/>
            <person name="Kim K.M."/>
            <person name="Park D.S."/>
        </authorList>
    </citation>
    <scope>NUCLEOTIDE SEQUENCE [LARGE SCALE GENOMIC DNA]</scope>
    <source>
        <strain evidence="1 2">SG0102</strain>
    </source>
</reference>
<sequence length="92" mass="10783">MTNTFYNTHNDILDLYTKAITKAHGKNHPEVFQVRAIYEKIQDKMTHLQFDLSNEFTQLRSITHNYAIPGDVCNTFKATYEMLEAFDHISNQ</sequence>
<accession>A0A3G9JY37</accession>
<evidence type="ECO:0000313" key="2">
    <source>
        <dbReference type="Proteomes" id="UP000268059"/>
    </source>
</evidence>
<dbReference type="RefSeq" id="WP_125120586.1">
    <property type="nucleotide sequence ID" value="NZ_AP019309.1"/>
</dbReference>
<protein>
    <recommendedName>
        <fullName evidence="3">Iron-sulfur cluster repair di-iron protein, ric</fullName>
    </recommendedName>
</protein>